<evidence type="ECO:0000313" key="8">
    <source>
        <dbReference type="EMBL" id="KKP00322.1"/>
    </source>
</evidence>
<proteinExistence type="inferred from homology"/>
<evidence type="ECO:0000256" key="2">
    <source>
        <dbReference type="ARBA" id="ARBA00008860"/>
    </source>
</evidence>
<dbReference type="EMBL" id="JOKZ01000260">
    <property type="protein sequence ID" value="KKP00322.1"/>
    <property type="molecule type" value="Genomic_DNA"/>
</dbReference>
<reference evidence="9" key="1">
    <citation type="journal article" date="2015" name="Genome Announc.">
        <title>Draft whole-genome sequence of the biocontrol agent Trichoderma harzianum T6776.</title>
        <authorList>
            <person name="Baroncelli R."/>
            <person name="Piaggeschi G."/>
            <person name="Fiorini L."/>
            <person name="Bertolini E."/>
            <person name="Zapparata A."/>
            <person name="Pe M.E."/>
            <person name="Sarrocco S."/>
            <person name="Vannacci G."/>
        </authorList>
    </citation>
    <scope>NUCLEOTIDE SEQUENCE [LARGE SCALE GENOMIC DNA]</scope>
    <source>
        <strain evidence="9">T6776</strain>
    </source>
</reference>
<feature type="region of interest" description="Disordered" evidence="7">
    <location>
        <begin position="118"/>
        <end position="162"/>
    </location>
</feature>
<dbReference type="OrthoDB" id="6220758at2759"/>
<comment type="caution">
    <text evidence="8">The sequence shown here is derived from an EMBL/GenBank/DDBJ whole genome shotgun (WGS) entry which is preliminary data.</text>
</comment>
<keyword evidence="3" id="KW-0689">Ribosomal protein</keyword>
<dbReference type="AlphaFoldDB" id="A0A0F9ZJ25"/>
<accession>A0A0F9ZJ25</accession>
<name>A0A0F9ZJ25_TRIHA</name>
<comment type="similarity">
    <text evidence="2">Belongs to the mitochondrion-specific ribosomal protein mL50 family.</text>
</comment>
<sequence>MRCEAGREIAGLPWYRALWLVCRQPLLVAPYQEKLQCALNLFIKILIERRWGDFNHGVFPSHISPMARITRMRRLQSLQLAIPSQCAASRPSFAAARAISTTGPAHSKNTEWIRGKLWKGEAPGPADPYTQRMEPEAQSNLPEEALESRPRQDKTPAAVEESRLTLPARRTEATAEKEVQAADPSYVPATDAEGLEEIGALNTWWEQPGHWGDESVFKGFGSADKVVEREVLEVHLRRAVVEALALQQTGVFSEWATKKWSEGGSRDELDQALAVQVEVQDGKATLKGDASSIVEVLTSESQEVESSTGVTVEEAKEMIKSWDSSWKNITLDDSLRFALRKRLYQLTGILIPDAKLAAANTAKHILTLAARDPKPLKLAQMLEKRNAFNDLANVRVHERKIGPIDKEVAVGRWKVIEEELKKRDLPVTGYGNAARNKERDWLTGKI</sequence>
<evidence type="ECO:0000256" key="7">
    <source>
        <dbReference type="SAM" id="MobiDB-lite"/>
    </source>
</evidence>
<dbReference type="Pfam" id="PF10501">
    <property type="entry name" value="Ribosomal_L50"/>
    <property type="match status" value="1"/>
</dbReference>
<evidence type="ECO:0000256" key="5">
    <source>
        <dbReference type="ARBA" id="ARBA00023274"/>
    </source>
</evidence>
<evidence type="ECO:0000313" key="9">
    <source>
        <dbReference type="Proteomes" id="UP000034112"/>
    </source>
</evidence>
<organism evidence="8 9">
    <name type="scientific">Trichoderma harzianum</name>
    <name type="common">Hypocrea lixii</name>
    <dbReference type="NCBI Taxonomy" id="5544"/>
    <lineage>
        <taxon>Eukaryota</taxon>
        <taxon>Fungi</taxon>
        <taxon>Dikarya</taxon>
        <taxon>Ascomycota</taxon>
        <taxon>Pezizomycotina</taxon>
        <taxon>Sordariomycetes</taxon>
        <taxon>Hypocreomycetidae</taxon>
        <taxon>Hypocreales</taxon>
        <taxon>Hypocreaceae</taxon>
        <taxon>Trichoderma</taxon>
    </lineage>
</organism>
<evidence type="ECO:0000256" key="6">
    <source>
        <dbReference type="ARBA" id="ARBA00035183"/>
    </source>
</evidence>
<evidence type="ECO:0000256" key="1">
    <source>
        <dbReference type="ARBA" id="ARBA00004173"/>
    </source>
</evidence>
<dbReference type="OMA" id="PGHWGEE"/>
<dbReference type="GO" id="GO:0005739">
    <property type="term" value="C:mitochondrion"/>
    <property type="evidence" value="ECO:0007669"/>
    <property type="project" value="UniProtKB-SubCell"/>
</dbReference>
<evidence type="ECO:0000256" key="3">
    <source>
        <dbReference type="ARBA" id="ARBA00022980"/>
    </source>
</evidence>
<evidence type="ECO:0000256" key="4">
    <source>
        <dbReference type="ARBA" id="ARBA00023128"/>
    </source>
</evidence>
<keyword evidence="4" id="KW-0496">Mitochondrion</keyword>
<protein>
    <recommendedName>
        <fullName evidence="6">Large ribosomal subunit protein mL50</fullName>
    </recommendedName>
</protein>
<dbReference type="Proteomes" id="UP000034112">
    <property type="component" value="Unassembled WGS sequence"/>
</dbReference>
<gene>
    <name evidence="8" type="ORF">THAR02_07562</name>
</gene>
<dbReference type="GO" id="GO:0005840">
    <property type="term" value="C:ribosome"/>
    <property type="evidence" value="ECO:0007669"/>
    <property type="project" value="UniProtKB-KW"/>
</dbReference>
<comment type="subcellular location">
    <subcellularLocation>
        <location evidence="1">Mitochondrion</location>
    </subcellularLocation>
</comment>
<dbReference type="InterPro" id="IPR018305">
    <property type="entry name" value="Ribosomal_m50"/>
</dbReference>
<dbReference type="GO" id="GO:1990904">
    <property type="term" value="C:ribonucleoprotein complex"/>
    <property type="evidence" value="ECO:0007669"/>
    <property type="project" value="UniProtKB-KW"/>
</dbReference>
<keyword evidence="5" id="KW-0687">Ribonucleoprotein</keyword>